<reference evidence="2" key="1">
    <citation type="journal article" date="2024" name="Front. Bioeng. Biotechnol.">
        <title>Genome-scale model development and genomic sequencing of the oleaginous clade Lipomyces.</title>
        <authorList>
            <person name="Czajka J.J."/>
            <person name="Han Y."/>
            <person name="Kim J."/>
            <person name="Mondo S.J."/>
            <person name="Hofstad B.A."/>
            <person name="Robles A."/>
            <person name="Haridas S."/>
            <person name="Riley R."/>
            <person name="LaButti K."/>
            <person name="Pangilinan J."/>
            <person name="Andreopoulos W."/>
            <person name="Lipzen A."/>
            <person name="Yan J."/>
            <person name="Wang M."/>
            <person name="Ng V."/>
            <person name="Grigoriev I.V."/>
            <person name="Spatafora J.W."/>
            <person name="Magnuson J.K."/>
            <person name="Baker S.E."/>
            <person name="Pomraning K.R."/>
        </authorList>
    </citation>
    <scope>NUCLEOTIDE SEQUENCE [LARGE SCALE GENOMIC DNA]</scope>
    <source>
        <strain evidence="2">CBS 10300</strain>
    </source>
</reference>
<evidence type="ECO:0000313" key="1">
    <source>
        <dbReference type="EMBL" id="KAK9321954.1"/>
    </source>
</evidence>
<protein>
    <submittedName>
        <fullName evidence="1">Thg1 C terminal domain-containing protein</fullName>
    </submittedName>
</protein>
<organism evidence="1 2">
    <name type="scientific">Lipomyces orientalis</name>
    <dbReference type="NCBI Taxonomy" id="1233043"/>
    <lineage>
        <taxon>Eukaryota</taxon>
        <taxon>Fungi</taxon>
        <taxon>Dikarya</taxon>
        <taxon>Ascomycota</taxon>
        <taxon>Saccharomycotina</taxon>
        <taxon>Lipomycetes</taxon>
        <taxon>Lipomycetales</taxon>
        <taxon>Lipomycetaceae</taxon>
        <taxon>Lipomyces</taxon>
    </lineage>
</organism>
<dbReference type="Proteomes" id="UP001489719">
    <property type="component" value="Unassembled WGS sequence"/>
</dbReference>
<sequence length="280" mass="32726">MAKSRFEYVRTYEQDGMLLPNTYIVIRLDGRGFHRFADRYHFGKPNDKRALCLMNAAAKQVMGQIPDIAGAYGQSDEYSFVLRRECRLFDRREAKLVSTFASTFTAHYQFLWPQYFPQRVLDGNMLPTFDARAVLYPSLREVRDYFSWRQADCHINNLYNTAFWTLVLTGDLSQHDAEQALMGTNSGDKNELLFGRFGINYNNEDAMFRKGTMLVRDVGSSSESAESRDEPEPEPEPEQHEKSKRQVEREEKKRRKAEIVEMHVDIIGDEFWKNSARWIS</sequence>
<gene>
    <name evidence="1" type="ORF">V1517DRAFT_339267</name>
</gene>
<accession>A0ACC3TLF2</accession>
<dbReference type="EMBL" id="MU970086">
    <property type="protein sequence ID" value="KAK9321954.1"/>
    <property type="molecule type" value="Genomic_DNA"/>
</dbReference>
<evidence type="ECO:0000313" key="2">
    <source>
        <dbReference type="Proteomes" id="UP001489719"/>
    </source>
</evidence>
<proteinExistence type="predicted"/>
<name>A0ACC3TLF2_9ASCO</name>
<comment type="caution">
    <text evidence="1">The sequence shown here is derived from an EMBL/GenBank/DDBJ whole genome shotgun (WGS) entry which is preliminary data.</text>
</comment>
<keyword evidence="2" id="KW-1185">Reference proteome</keyword>